<reference evidence="3" key="1">
    <citation type="submission" date="2017-10" db="EMBL/GenBank/DDBJ databases">
        <title>Rapid genome shrinkage in a self-fertile nematode reveals novel sperm competition proteins.</title>
        <authorList>
            <person name="Yin D."/>
            <person name="Schwarz E.M."/>
            <person name="Thomas C.G."/>
            <person name="Felde R.L."/>
            <person name="Korf I.F."/>
            <person name="Cutter A.D."/>
            <person name="Schartner C.M."/>
            <person name="Ralston E.J."/>
            <person name="Meyer B.J."/>
            <person name="Haag E.S."/>
        </authorList>
    </citation>
    <scope>NUCLEOTIDE SEQUENCE [LARGE SCALE GENOMIC DNA]</scope>
    <source>
        <strain evidence="3">JU1422</strain>
    </source>
</reference>
<proteinExistence type="predicted"/>
<evidence type="ECO:0000256" key="1">
    <source>
        <dbReference type="SAM" id="Phobius"/>
    </source>
</evidence>
<comment type="caution">
    <text evidence="2">The sequence shown here is derived from an EMBL/GenBank/DDBJ whole genome shotgun (WGS) entry which is preliminary data.</text>
</comment>
<dbReference type="AlphaFoldDB" id="A0A2G5VQM3"/>
<organism evidence="2 3">
    <name type="scientific">Caenorhabditis nigoni</name>
    <dbReference type="NCBI Taxonomy" id="1611254"/>
    <lineage>
        <taxon>Eukaryota</taxon>
        <taxon>Metazoa</taxon>
        <taxon>Ecdysozoa</taxon>
        <taxon>Nematoda</taxon>
        <taxon>Chromadorea</taxon>
        <taxon>Rhabditida</taxon>
        <taxon>Rhabditina</taxon>
        <taxon>Rhabditomorpha</taxon>
        <taxon>Rhabditoidea</taxon>
        <taxon>Rhabditidae</taxon>
        <taxon>Peloderinae</taxon>
        <taxon>Caenorhabditis</taxon>
    </lineage>
</organism>
<evidence type="ECO:0000313" key="2">
    <source>
        <dbReference type="EMBL" id="PIC54083.1"/>
    </source>
</evidence>
<keyword evidence="3" id="KW-1185">Reference proteome</keyword>
<protein>
    <submittedName>
        <fullName evidence="2">Uncharacterized protein</fullName>
    </submittedName>
</protein>
<sequence length="68" mass="7812">MVGERYRSNQQDPSDAFEKEVLDHYELNRGKHNVFECFSLKISGFLAPCQVIFSYLLLVRAIIFLSAG</sequence>
<dbReference type="STRING" id="1611254.A0A2G5VQM3"/>
<name>A0A2G5VQM3_9PELO</name>
<keyword evidence="1" id="KW-0812">Transmembrane</keyword>
<dbReference type="Proteomes" id="UP000230233">
    <property type="component" value="Chromosome I"/>
</dbReference>
<keyword evidence="1" id="KW-1133">Transmembrane helix</keyword>
<evidence type="ECO:0000313" key="3">
    <source>
        <dbReference type="Proteomes" id="UP000230233"/>
    </source>
</evidence>
<gene>
    <name evidence="2" type="primary">Cnig_chr_I.g3487</name>
    <name evidence="2" type="ORF">B9Z55_003487</name>
</gene>
<dbReference type="EMBL" id="PDUG01000001">
    <property type="protein sequence ID" value="PIC54083.1"/>
    <property type="molecule type" value="Genomic_DNA"/>
</dbReference>
<feature type="transmembrane region" description="Helical" evidence="1">
    <location>
        <begin position="45"/>
        <end position="67"/>
    </location>
</feature>
<keyword evidence="1" id="KW-0472">Membrane</keyword>
<accession>A0A2G5VQM3</accession>